<comment type="similarity">
    <text evidence="1">Belongs to the ros/MucR family.</text>
</comment>
<name>B1MA07_METRJ</name>
<dbReference type="Pfam" id="PF05443">
    <property type="entry name" value="ROS_MUCR"/>
    <property type="match status" value="1"/>
</dbReference>
<evidence type="ECO:0000313" key="3">
    <source>
        <dbReference type="Proteomes" id="UP000006589"/>
    </source>
</evidence>
<evidence type="ECO:0000313" key="2">
    <source>
        <dbReference type="EMBL" id="ACB28344.1"/>
    </source>
</evidence>
<dbReference type="AlphaFoldDB" id="B1MA07"/>
<dbReference type="InterPro" id="IPR041920">
    <property type="entry name" value="ROS/MUCR_sf"/>
</dbReference>
<gene>
    <name evidence="2" type="ordered locus">Mrad2831_6424</name>
</gene>
<dbReference type="HOGENOM" id="CLU_106247_0_0_5"/>
<dbReference type="Proteomes" id="UP000006589">
    <property type="component" value="Plasmid pMRAD04"/>
</dbReference>
<proteinExistence type="inferred from homology"/>
<protein>
    <submittedName>
        <fullName evidence="2">Transcriptional regulator, MucR family</fullName>
    </submittedName>
</protein>
<dbReference type="EMBL" id="CP001005">
    <property type="protein sequence ID" value="ACB28344.1"/>
    <property type="molecule type" value="Genomic_DNA"/>
</dbReference>
<sequence>MNGSYAGSSHVDCNTLTTRVIAAFVSHNHVAASDVPSLIALTHAAIASLQTAGSSTAPGTVKATPAQIRASITYEALISFEDGKRYKTLKRHLTACGLTPETYRAKWGLPNDYPLVAPGYAEKRSRIAKSLVMPRYQRDPAPEAEAA</sequence>
<dbReference type="Gene3D" id="1.10.10.1550">
    <property type="entry name" value="ROS/MUCR transcriptional regulator protein"/>
    <property type="match status" value="1"/>
</dbReference>
<dbReference type="PATRIC" id="fig|426355.14.peg.6429"/>
<evidence type="ECO:0000256" key="1">
    <source>
        <dbReference type="ARBA" id="ARBA00007031"/>
    </source>
</evidence>
<accession>B1MA07</accession>
<dbReference type="GO" id="GO:0008270">
    <property type="term" value="F:zinc ion binding"/>
    <property type="evidence" value="ECO:0007669"/>
    <property type="project" value="InterPro"/>
</dbReference>
<dbReference type="InterPro" id="IPR008807">
    <property type="entry name" value="ROS_MUCR"/>
</dbReference>
<keyword evidence="2" id="KW-0614">Plasmid</keyword>
<dbReference type="RefSeq" id="WP_012340157.1">
    <property type="nucleotide sequence ID" value="NC_010517.1"/>
</dbReference>
<dbReference type="GO" id="GO:0003677">
    <property type="term" value="F:DNA binding"/>
    <property type="evidence" value="ECO:0007669"/>
    <property type="project" value="InterPro"/>
</dbReference>
<dbReference type="GeneID" id="6142540"/>
<dbReference type="KEGG" id="mrd:Mrad2831_6424"/>
<organism evidence="2 3">
    <name type="scientific">Methylobacterium radiotolerans (strain ATCC 27329 / DSM 1819 / JCM 2831 / NBRC 15690 / NCIMB 10815 / 0-1)</name>
    <dbReference type="NCBI Taxonomy" id="426355"/>
    <lineage>
        <taxon>Bacteria</taxon>
        <taxon>Pseudomonadati</taxon>
        <taxon>Pseudomonadota</taxon>
        <taxon>Alphaproteobacteria</taxon>
        <taxon>Hyphomicrobiales</taxon>
        <taxon>Methylobacteriaceae</taxon>
        <taxon>Methylobacterium</taxon>
    </lineage>
</organism>
<dbReference type="OrthoDB" id="9809693at2"/>
<geneLocation type="plasmid" evidence="2 3">
    <name>pMRAD04</name>
</geneLocation>
<reference evidence="2 3" key="1">
    <citation type="submission" date="2008-03" db="EMBL/GenBank/DDBJ databases">
        <title>Complete sequence of plasmid4 of Methylobacterium radiotolerans JCM 2831.</title>
        <authorList>
            <consortium name="US DOE Joint Genome Institute"/>
            <person name="Copeland A."/>
            <person name="Lucas S."/>
            <person name="Lapidus A."/>
            <person name="Glavina del Rio T."/>
            <person name="Dalin E."/>
            <person name="Tice H."/>
            <person name="Bruce D."/>
            <person name="Goodwin L."/>
            <person name="Pitluck S."/>
            <person name="Kiss H."/>
            <person name="Brettin T."/>
            <person name="Detter J.C."/>
            <person name="Han C."/>
            <person name="Kuske C.R."/>
            <person name="Schmutz J."/>
            <person name="Larimer F."/>
            <person name="Land M."/>
            <person name="Hauser L."/>
            <person name="Kyrpides N."/>
            <person name="Mikhailova N."/>
            <person name="Marx C.J."/>
            <person name="Richardson P."/>
        </authorList>
    </citation>
    <scope>NUCLEOTIDE SEQUENCE [LARGE SCALE GENOMIC DNA]</scope>
    <source>
        <strain evidence="3">ATCC 27329 / DSM 1819 / JCM 2831 / NBRC 15690 / NCIMB 10815 / 0-1</strain>
        <plasmid evidence="3">Plasmid pMRAD04</plasmid>
    </source>
</reference>
<dbReference type="GO" id="GO:0006355">
    <property type="term" value="P:regulation of DNA-templated transcription"/>
    <property type="evidence" value="ECO:0007669"/>
    <property type="project" value="InterPro"/>
</dbReference>